<dbReference type="Gene3D" id="3.10.290.10">
    <property type="entry name" value="RNA-binding S4 domain"/>
    <property type="match status" value="2"/>
</dbReference>
<feature type="domain" description="Small ribosomal subunit protein eS4 N-terminal" evidence="8">
    <location>
        <begin position="376"/>
        <end position="401"/>
    </location>
</feature>
<evidence type="ECO:0000256" key="4">
    <source>
        <dbReference type="ARBA" id="ARBA00022980"/>
    </source>
</evidence>
<keyword evidence="11" id="KW-1185">Reference proteome</keyword>
<dbReference type="InterPro" id="IPR038237">
    <property type="entry name" value="Ribosomal_eS4_central_sf"/>
</dbReference>
<keyword evidence="3" id="KW-0694">RNA-binding</keyword>
<keyword evidence="2" id="KW-0699">rRNA-binding</keyword>
<evidence type="ECO:0000313" key="11">
    <source>
        <dbReference type="Proteomes" id="UP001177744"/>
    </source>
</evidence>
<dbReference type="Pfam" id="PF00900">
    <property type="entry name" value="Ribosomal_S4e"/>
    <property type="match status" value="1"/>
</dbReference>
<keyword evidence="4" id="KW-0689">Ribosomal protein</keyword>
<dbReference type="CDD" id="cd06087">
    <property type="entry name" value="KOW_RPS4"/>
    <property type="match status" value="1"/>
</dbReference>
<reference evidence="10" key="1">
    <citation type="submission" date="2023-06" db="EMBL/GenBank/DDBJ databases">
        <title>Reference genome for the Northern bat (Eptesicus nilssonii), a most northern bat species.</title>
        <authorList>
            <person name="Laine V.N."/>
            <person name="Pulliainen A.T."/>
            <person name="Lilley T.M."/>
        </authorList>
    </citation>
    <scope>NUCLEOTIDE SEQUENCE</scope>
    <source>
        <strain evidence="10">BLF_Eptnil</strain>
        <tissue evidence="10">Kidney</tissue>
    </source>
</reference>
<evidence type="ECO:0000256" key="3">
    <source>
        <dbReference type="ARBA" id="ARBA00022884"/>
    </source>
</evidence>
<dbReference type="InterPro" id="IPR014722">
    <property type="entry name" value="Rib_uL2_dom2"/>
</dbReference>
<comment type="similarity">
    <text evidence="1">Belongs to the eukaryotic ribosomal protein eS4 family.</text>
</comment>
<dbReference type="GO" id="GO:0022627">
    <property type="term" value="C:cytosolic small ribosomal subunit"/>
    <property type="evidence" value="ECO:0007669"/>
    <property type="project" value="TreeGrafter"/>
</dbReference>
<evidence type="ECO:0000256" key="1">
    <source>
        <dbReference type="ARBA" id="ARBA00007500"/>
    </source>
</evidence>
<sequence>MCPWIRVTLGPGSGGSRALVQVRPHPWVQRQPGRSGKGISPNSPLLEPLQVTAATKLVPIAGRDPQLVQSPGSTHGQGRKPLAEAWALGRDPQLALIARRDPQLALSPGSIQGQGRKPLAEAWALGREPQLAPIALRGPQLAPIARLGLPGSAPTANAASLWPRLGLWAGSPAGSDGPALPPANATSLCLRLGPWAGTPSCLPSRGSTPSQGCKPLAEVRALGRNPQVALIACRGPQLALITCGGPPLAPIFPSDLRFQYPSSNNRSSLRLQPSWLGASPENCYCQITTARQQQFSCLEHLPPGGAAFPVVVYKGTQELSDRVVGSGGLHAGVALLWGLDAISWVCVLQWLREATYQGSGLRGPVRWIGMTAVSRVPKHWMLHKLTSVLAPQPSSGPHKLRECLPLIIFLRNRLKYALSGVLKLFKQGASSLSLRPLEGDEVKKIFMQRFIKIDGKVRTDITYPDGFMDVISIDKTAENFRLICDTKGHFAVHCITPEEAKHKLCKVRKIFVGTKGIPHLLTHDACTIHYSDPLIKNFETGRITDFIKFDTRNPCIVTGGANLGRIGVITNRERHPGSFDVVHVKDANGNIFATQLSNIFVIGKGNKPWISLPRGKGIHLTIAEERGKRLAAKQSTVLRLSTAPGHVALVRKVAGIGPGGARPDMGSYPTRWAQQHQQVGHDMQQGSGPQTGGEGNQEGKALRQTEP</sequence>
<evidence type="ECO:0000259" key="8">
    <source>
        <dbReference type="Pfam" id="PF08071"/>
    </source>
</evidence>
<name>A0AA40LWK2_CNENI</name>
<dbReference type="EMBL" id="JAULJE010000001">
    <property type="protein sequence ID" value="KAK1346588.1"/>
    <property type="molecule type" value="Genomic_DNA"/>
</dbReference>
<feature type="domain" description="Small ribosomal subunit protein eS4 central region" evidence="7">
    <location>
        <begin position="476"/>
        <end position="540"/>
    </location>
</feature>
<dbReference type="PANTHER" id="PTHR11581">
    <property type="entry name" value="30S/40S RIBOSOMAL PROTEIN S4"/>
    <property type="match status" value="1"/>
</dbReference>
<dbReference type="Gene3D" id="2.40.50.740">
    <property type="match status" value="1"/>
</dbReference>
<evidence type="ECO:0000259" key="9">
    <source>
        <dbReference type="Pfam" id="PF16121"/>
    </source>
</evidence>
<evidence type="ECO:0000256" key="5">
    <source>
        <dbReference type="ARBA" id="ARBA00023274"/>
    </source>
</evidence>
<feature type="region of interest" description="Disordered" evidence="6">
    <location>
        <begin position="658"/>
        <end position="707"/>
    </location>
</feature>
<feature type="domain" description="Small ribosomal subunit protein eS4 C-terminal" evidence="9">
    <location>
        <begin position="586"/>
        <end position="633"/>
    </location>
</feature>
<evidence type="ECO:0000256" key="6">
    <source>
        <dbReference type="SAM" id="MobiDB-lite"/>
    </source>
</evidence>
<dbReference type="FunFam" id="2.30.30.30:FF:000005">
    <property type="entry name" value="40S ribosomal protein S4"/>
    <property type="match status" value="1"/>
</dbReference>
<evidence type="ECO:0008006" key="12">
    <source>
        <dbReference type="Google" id="ProtNLM"/>
    </source>
</evidence>
<evidence type="ECO:0000256" key="2">
    <source>
        <dbReference type="ARBA" id="ARBA00022730"/>
    </source>
</evidence>
<gene>
    <name evidence="10" type="ORF">QTO34_000445</name>
</gene>
<dbReference type="Pfam" id="PF16121">
    <property type="entry name" value="40S_S4_C"/>
    <property type="match status" value="1"/>
</dbReference>
<dbReference type="Gene3D" id="2.30.30.30">
    <property type="match status" value="1"/>
</dbReference>
<dbReference type="InterPro" id="IPR013845">
    <property type="entry name" value="Ribosomal_eS4_central_region"/>
</dbReference>
<comment type="caution">
    <text evidence="10">The sequence shown here is derived from an EMBL/GenBank/DDBJ whole genome shotgun (WGS) entry which is preliminary data.</text>
</comment>
<dbReference type="GO" id="GO:0006412">
    <property type="term" value="P:translation"/>
    <property type="evidence" value="ECO:0007669"/>
    <property type="project" value="InterPro"/>
</dbReference>
<dbReference type="Pfam" id="PF08071">
    <property type="entry name" value="RS4NT"/>
    <property type="match status" value="1"/>
</dbReference>
<dbReference type="InterPro" id="IPR041982">
    <property type="entry name" value="Ribosomal_eS4_KOW"/>
</dbReference>
<dbReference type="InterPro" id="IPR032277">
    <property type="entry name" value="Ribosomal_eS4_C"/>
</dbReference>
<feature type="compositionally biased region" description="Low complexity" evidence="6">
    <location>
        <begin position="674"/>
        <end position="686"/>
    </location>
</feature>
<dbReference type="InterPro" id="IPR000876">
    <property type="entry name" value="Ribosomal_eS4"/>
</dbReference>
<dbReference type="AlphaFoldDB" id="A0AA40LWK2"/>
<dbReference type="InterPro" id="IPR036986">
    <property type="entry name" value="S4_RNA-bd_sf"/>
</dbReference>
<proteinExistence type="inferred from homology"/>
<evidence type="ECO:0000313" key="10">
    <source>
        <dbReference type="EMBL" id="KAK1346588.1"/>
    </source>
</evidence>
<keyword evidence="5" id="KW-0687">Ribonucleoprotein</keyword>
<dbReference type="PANTHER" id="PTHR11581:SF0">
    <property type="entry name" value="SMALL RIBOSOMAL SUBUNIT PROTEIN ES4"/>
    <property type="match status" value="1"/>
</dbReference>
<evidence type="ECO:0000259" key="7">
    <source>
        <dbReference type="Pfam" id="PF00900"/>
    </source>
</evidence>
<dbReference type="InterPro" id="IPR013843">
    <property type="entry name" value="Ribosomal_eS4_N"/>
</dbReference>
<dbReference type="GO" id="GO:0019843">
    <property type="term" value="F:rRNA binding"/>
    <property type="evidence" value="ECO:0007669"/>
    <property type="project" value="UniProtKB-KW"/>
</dbReference>
<organism evidence="10 11">
    <name type="scientific">Cnephaeus nilssonii</name>
    <name type="common">Northern bat</name>
    <name type="synonym">Eptesicus nilssonii</name>
    <dbReference type="NCBI Taxonomy" id="3371016"/>
    <lineage>
        <taxon>Eukaryota</taxon>
        <taxon>Metazoa</taxon>
        <taxon>Chordata</taxon>
        <taxon>Craniata</taxon>
        <taxon>Vertebrata</taxon>
        <taxon>Euteleostomi</taxon>
        <taxon>Mammalia</taxon>
        <taxon>Eutheria</taxon>
        <taxon>Laurasiatheria</taxon>
        <taxon>Chiroptera</taxon>
        <taxon>Yangochiroptera</taxon>
        <taxon>Vespertilionidae</taxon>
        <taxon>Cnephaeus</taxon>
    </lineage>
</organism>
<dbReference type="Proteomes" id="UP001177744">
    <property type="component" value="Unassembled WGS sequence"/>
</dbReference>
<accession>A0AA40LWK2</accession>
<protein>
    <recommendedName>
        <fullName evidence="12">40S ribosomal protein S4</fullName>
    </recommendedName>
</protein>
<dbReference type="GO" id="GO:0003735">
    <property type="term" value="F:structural constituent of ribosome"/>
    <property type="evidence" value="ECO:0007669"/>
    <property type="project" value="InterPro"/>
</dbReference>